<reference evidence="2 3" key="1">
    <citation type="submission" date="2021-05" db="EMBL/GenBank/DDBJ databases">
        <title>Genome Assembly of Synthetic Allotetraploid Brassica napus Reveals Homoeologous Exchanges between Subgenomes.</title>
        <authorList>
            <person name="Davis J.T."/>
        </authorList>
    </citation>
    <scope>NUCLEOTIDE SEQUENCE [LARGE SCALE GENOMIC DNA]</scope>
    <source>
        <strain evidence="3">cv. Da-Ae</strain>
        <tissue evidence="2">Seedling</tissue>
    </source>
</reference>
<dbReference type="EMBL" id="JAGKQM010000002">
    <property type="protein sequence ID" value="KAH0939374.1"/>
    <property type="molecule type" value="Genomic_DNA"/>
</dbReference>
<dbReference type="InterPro" id="IPR014830">
    <property type="entry name" value="Glycolipid_transfer_prot_dom"/>
</dbReference>
<evidence type="ECO:0000313" key="2">
    <source>
        <dbReference type="EMBL" id="KAH0939374.1"/>
    </source>
</evidence>
<dbReference type="PANTHER" id="PTHR10219:SF43">
    <property type="entry name" value="GLYCOLIPID TRANSFER PROTEIN DOMAIN-CONTAINING PROTEIN"/>
    <property type="match status" value="1"/>
</dbReference>
<dbReference type="Proteomes" id="UP000824890">
    <property type="component" value="Unassembled WGS sequence"/>
</dbReference>
<dbReference type="SUPFAM" id="SSF110004">
    <property type="entry name" value="Glycolipid transfer protein, GLTP"/>
    <property type="match status" value="1"/>
</dbReference>
<dbReference type="InterPro" id="IPR036497">
    <property type="entry name" value="GLTP_sf"/>
</dbReference>
<protein>
    <recommendedName>
        <fullName evidence="1">Glycolipid transfer protein domain-containing protein</fullName>
    </recommendedName>
</protein>
<gene>
    <name evidence="2" type="ORF">HID58_006835</name>
</gene>
<evidence type="ECO:0000259" key="1">
    <source>
        <dbReference type="Pfam" id="PF08718"/>
    </source>
</evidence>
<evidence type="ECO:0000313" key="3">
    <source>
        <dbReference type="Proteomes" id="UP000824890"/>
    </source>
</evidence>
<proteinExistence type="predicted"/>
<dbReference type="Pfam" id="PF08718">
    <property type="entry name" value="GLTP"/>
    <property type="match status" value="1"/>
</dbReference>
<sequence length="227" mass="25136">MRGCHFTIICNHYLFIRTCHYSNEIGKRGNMETVADAFKGLAATVNSRKPQVTVKQFSDACSLFSGLFGILDTSFKFAKMDYVGKLNDLAAASRSISTLEEMIDKDIEAGCVKKYGSHTRNLLKVKQGLEMIKVLCEELLATEGDDSLKDAATKAYNQVLFPHHQYNIQKACATGLNSLPSKSLVLLLLGEAEETINVHLQSYVTASTPVIAYLDKLFLSKNLGIDW</sequence>
<keyword evidence="3" id="KW-1185">Reference proteome</keyword>
<dbReference type="Gene3D" id="1.10.3520.10">
    <property type="entry name" value="Glycolipid transfer protein"/>
    <property type="match status" value="1"/>
</dbReference>
<organism evidence="2 3">
    <name type="scientific">Brassica napus</name>
    <name type="common">Rape</name>
    <dbReference type="NCBI Taxonomy" id="3708"/>
    <lineage>
        <taxon>Eukaryota</taxon>
        <taxon>Viridiplantae</taxon>
        <taxon>Streptophyta</taxon>
        <taxon>Embryophyta</taxon>
        <taxon>Tracheophyta</taxon>
        <taxon>Spermatophyta</taxon>
        <taxon>Magnoliopsida</taxon>
        <taxon>eudicotyledons</taxon>
        <taxon>Gunneridae</taxon>
        <taxon>Pentapetalae</taxon>
        <taxon>rosids</taxon>
        <taxon>malvids</taxon>
        <taxon>Brassicales</taxon>
        <taxon>Brassicaceae</taxon>
        <taxon>Brassiceae</taxon>
        <taxon>Brassica</taxon>
    </lineage>
</organism>
<comment type="caution">
    <text evidence="2">The sequence shown here is derived from an EMBL/GenBank/DDBJ whole genome shotgun (WGS) entry which is preliminary data.</text>
</comment>
<name>A0ABQ8ECI1_BRANA</name>
<feature type="domain" description="Glycolipid transfer protein" evidence="1">
    <location>
        <begin position="53"/>
        <end position="189"/>
    </location>
</feature>
<accession>A0ABQ8ECI1</accession>
<dbReference type="PANTHER" id="PTHR10219">
    <property type="entry name" value="GLYCOLIPID TRANSFER PROTEIN-RELATED"/>
    <property type="match status" value="1"/>
</dbReference>